<comment type="catalytic activity">
    <reaction evidence="5">
        <text>tRNA(His) + L-histidine + ATP = L-histidyl-tRNA(His) + AMP + diphosphate + H(+)</text>
        <dbReference type="Rhea" id="RHEA:17313"/>
        <dbReference type="Rhea" id="RHEA-COMP:9665"/>
        <dbReference type="Rhea" id="RHEA-COMP:9689"/>
        <dbReference type="ChEBI" id="CHEBI:15378"/>
        <dbReference type="ChEBI" id="CHEBI:30616"/>
        <dbReference type="ChEBI" id="CHEBI:33019"/>
        <dbReference type="ChEBI" id="CHEBI:57595"/>
        <dbReference type="ChEBI" id="CHEBI:78442"/>
        <dbReference type="ChEBI" id="CHEBI:78527"/>
        <dbReference type="ChEBI" id="CHEBI:456215"/>
        <dbReference type="EC" id="6.1.1.21"/>
    </reaction>
</comment>
<protein>
    <recommendedName>
        <fullName evidence="2">histidine--tRNA ligase</fullName>
        <ecNumber evidence="2">6.1.1.21</ecNumber>
    </recommendedName>
</protein>
<keyword evidence="4" id="KW-0687">Ribonucleoprotein</keyword>
<dbReference type="GO" id="GO:0003735">
    <property type="term" value="F:structural constituent of ribosome"/>
    <property type="evidence" value="ECO:0007669"/>
    <property type="project" value="InterPro"/>
</dbReference>
<organism evidence="6 7">
    <name type="scientific">Carex littledalei</name>
    <dbReference type="NCBI Taxonomy" id="544730"/>
    <lineage>
        <taxon>Eukaryota</taxon>
        <taxon>Viridiplantae</taxon>
        <taxon>Streptophyta</taxon>
        <taxon>Embryophyta</taxon>
        <taxon>Tracheophyta</taxon>
        <taxon>Spermatophyta</taxon>
        <taxon>Magnoliopsida</taxon>
        <taxon>Liliopsida</taxon>
        <taxon>Poales</taxon>
        <taxon>Cyperaceae</taxon>
        <taxon>Cyperoideae</taxon>
        <taxon>Cariceae</taxon>
        <taxon>Carex</taxon>
        <taxon>Carex subgen. Euthyceras</taxon>
    </lineage>
</organism>
<dbReference type="PANTHER" id="PTHR43707">
    <property type="entry name" value="HISTIDYL-TRNA SYNTHETASE"/>
    <property type="match status" value="1"/>
</dbReference>
<proteinExistence type="inferred from homology"/>
<keyword evidence="6" id="KW-0436">Ligase</keyword>
<dbReference type="EC" id="6.1.1.21" evidence="2"/>
<keyword evidence="3" id="KW-0689">Ribosomal protein</keyword>
<dbReference type="Gene3D" id="3.30.420.100">
    <property type="match status" value="1"/>
</dbReference>
<evidence type="ECO:0000256" key="1">
    <source>
        <dbReference type="ARBA" id="ARBA00007116"/>
    </source>
</evidence>
<dbReference type="GO" id="GO:0005737">
    <property type="term" value="C:cytoplasm"/>
    <property type="evidence" value="ECO:0007669"/>
    <property type="project" value="InterPro"/>
</dbReference>
<dbReference type="CDD" id="cd00432">
    <property type="entry name" value="Ribosomal_L18_L5e"/>
    <property type="match status" value="1"/>
</dbReference>
<dbReference type="OrthoDB" id="736100at2759"/>
<dbReference type="InterPro" id="IPR004516">
    <property type="entry name" value="HisRS/HisZ"/>
</dbReference>
<dbReference type="PANTHER" id="PTHR43707:SF1">
    <property type="entry name" value="HISTIDINE--TRNA LIGASE, MITOCHONDRIAL-RELATED"/>
    <property type="match status" value="1"/>
</dbReference>
<evidence type="ECO:0000313" key="6">
    <source>
        <dbReference type="EMBL" id="KAF3326801.1"/>
    </source>
</evidence>
<dbReference type="InterPro" id="IPR045864">
    <property type="entry name" value="aa-tRNA-synth_II/BPL/LPL"/>
</dbReference>
<dbReference type="SUPFAM" id="SSF55681">
    <property type="entry name" value="Class II aaRS and biotin synthetases"/>
    <property type="match status" value="1"/>
</dbReference>
<reference evidence="6" key="1">
    <citation type="submission" date="2020-01" db="EMBL/GenBank/DDBJ databases">
        <title>Genome sequence of Kobresia littledalei, the first chromosome-level genome in the family Cyperaceae.</title>
        <authorList>
            <person name="Qu G."/>
        </authorList>
    </citation>
    <scope>NUCLEOTIDE SEQUENCE</scope>
    <source>
        <strain evidence="6">C.B.Clarke</strain>
        <tissue evidence="6">Leaf</tissue>
    </source>
</reference>
<dbReference type="GO" id="GO:1990904">
    <property type="term" value="C:ribonucleoprotein complex"/>
    <property type="evidence" value="ECO:0007669"/>
    <property type="project" value="UniProtKB-KW"/>
</dbReference>
<dbReference type="GO" id="GO:0005840">
    <property type="term" value="C:ribosome"/>
    <property type="evidence" value="ECO:0007669"/>
    <property type="project" value="UniProtKB-KW"/>
</dbReference>
<dbReference type="AlphaFoldDB" id="A0A833V6Q0"/>
<dbReference type="GO" id="GO:0004821">
    <property type="term" value="F:histidine-tRNA ligase activity"/>
    <property type="evidence" value="ECO:0007669"/>
    <property type="project" value="UniProtKB-EC"/>
</dbReference>
<comment type="caution">
    <text evidence="6">The sequence shown here is derived from an EMBL/GenBank/DDBJ whole genome shotgun (WGS) entry which is preliminary data.</text>
</comment>
<dbReference type="Proteomes" id="UP000623129">
    <property type="component" value="Unassembled WGS sequence"/>
</dbReference>
<evidence type="ECO:0000256" key="5">
    <source>
        <dbReference type="ARBA" id="ARBA00047639"/>
    </source>
</evidence>
<accession>A0A833V6Q0</accession>
<name>A0A833V6Q0_9POAL</name>
<dbReference type="EMBL" id="SWLB01000018">
    <property type="protein sequence ID" value="KAF3326801.1"/>
    <property type="molecule type" value="Genomic_DNA"/>
</dbReference>
<evidence type="ECO:0000256" key="4">
    <source>
        <dbReference type="ARBA" id="ARBA00023274"/>
    </source>
</evidence>
<dbReference type="Pfam" id="PF00861">
    <property type="entry name" value="Ribosomal_L18p"/>
    <property type="match status" value="1"/>
</dbReference>
<gene>
    <name evidence="6" type="ORF">FCM35_KLT08431</name>
</gene>
<dbReference type="Gene3D" id="3.30.930.10">
    <property type="entry name" value="Bira Bifunctional Protein, Domain 2"/>
    <property type="match status" value="1"/>
</dbReference>
<comment type="similarity">
    <text evidence="1">Belongs to the universal ribosomal protein uL18 family.</text>
</comment>
<evidence type="ECO:0000313" key="7">
    <source>
        <dbReference type="Proteomes" id="UP000623129"/>
    </source>
</evidence>
<dbReference type="InterPro" id="IPR057268">
    <property type="entry name" value="Ribosomal_L18"/>
</dbReference>
<keyword evidence="7" id="KW-1185">Reference proteome</keyword>
<dbReference type="InterPro" id="IPR005484">
    <property type="entry name" value="Ribosomal_uL18_bac/plant/anim"/>
</dbReference>
<evidence type="ECO:0000256" key="2">
    <source>
        <dbReference type="ARBA" id="ARBA00012815"/>
    </source>
</evidence>
<sequence length="451" mass="49571">MSAVTTIRQLLVRPRLCSIALKSSSSPFLSYAPSLHFCPSSLRVLPSSSSPTLTQVEADGPVGKGSSLIDVNPPRGTRDFPPDDMRLRSWLFQNFREVSRILSFEEVDFPVLESEALFIRKAGEEITQQLLKEKAILPDLSHKVDDIVFPLDEVLDGTASSIASSLRKKGRSVDLVEDKRLKWLLPPLPITKRYVLGLFISLKHITANVVDRKTGRVAVSASSVEKSLKDGMDCGRACNVKAAAAVGEVLAVRLKVDGLHREPIYANPSKEIEKKGKEVDEIVRAVTLASNTEVEKKLASMNNEIMDRVATEISNFYKIAGIPQTNLSEDATTSHLVDHADPAENANNANNEFFNGNNSWCYGNNQNNWFLRGISLAIAKKLSSRKPGCCCCDIFASLTISDSSSSPCRGADVSSGTKPRTEIRMRVSSWALVMKHDADLSWLFKVHLVTA</sequence>
<evidence type="ECO:0000256" key="3">
    <source>
        <dbReference type="ARBA" id="ARBA00022980"/>
    </source>
</evidence>
<dbReference type="SUPFAM" id="SSF53137">
    <property type="entry name" value="Translational machinery components"/>
    <property type="match status" value="1"/>
</dbReference>
<dbReference type="GO" id="GO:0006427">
    <property type="term" value="P:histidyl-tRNA aminoacylation"/>
    <property type="evidence" value="ECO:0007669"/>
    <property type="project" value="TreeGrafter"/>
</dbReference>